<gene>
    <name evidence="4" type="ORF">HUG17_4560</name>
</gene>
<feature type="region of interest" description="Disordered" evidence="1">
    <location>
        <begin position="51"/>
        <end position="72"/>
    </location>
</feature>
<feature type="domain" description="Ig-like" evidence="3">
    <location>
        <begin position="5"/>
        <end position="132"/>
    </location>
</feature>
<keyword evidence="2" id="KW-0472">Membrane</keyword>
<dbReference type="InterPro" id="IPR036179">
    <property type="entry name" value="Ig-like_dom_sf"/>
</dbReference>
<proteinExistence type="predicted"/>
<name>A0A9D4NYU6_DERFA</name>
<dbReference type="Gene3D" id="2.60.40.10">
    <property type="entry name" value="Immunoglobulins"/>
    <property type="match status" value="1"/>
</dbReference>
<dbReference type="InterPro" id="IPR007110">
    <property type="entry name" value="Ig-like_dom"/>
</dbReference>
<feature type="compositionally biased region" description="Basic residues" evidence="1">
    <location>
        <begin position="502"/>
        <end position="511"/>
    </location>
</feature>
<feature type="compositionally biased region" description="Low complexity" evidence="1">
    <location>
        <begin position="512"/>
        <end position="522"/>
    </location>
</feature>
<organism evidence="4">
    <name type="scientific">Dermatophagoides farinae</name>
    <name type="common">American house dust mite</name>
    <dbReference type="NCBI Taxonomy" id="6954"/>
    <lineage>
        <taxon>Eukaryota</taxon>
        <taxon>Metazoa</taxon>
        <taxon>Ecdysozoa</taxon>
        <taxon>Arthropoda</taxon>
        <taxon>Chelicerata</taxon>
        <taxon>Arachnida</taxon>
        <taxon>Acari</taxon>
        <taxon>Acariformes</taxon>
        <taxon>Sarcoptiformes</taxon>
        <taxon>Astigmata</taxon>
        <taxon>Psoroptidia</taxon>
        <taxon>Analgoidea</taxon>
        <taxon>Pyroglyphidae</taxon>
        <taxon>Dermatophagoidinae</taxon>
        <taxon>Dermatophagoides</taxon>
    </lineage>
</organism>
<reference evidence="4" key="1">
    <citation type="submission" date="2020-06" db="EMBL/GenBank/DDBJ databases">
        <authorList>
            <person name="Ji K."/>
            <person name="Li J."/>
        </authorList>
    </citation>
    <scope>NUCLEOTIDE SEQUENCE</scope>
    <source>
        <strain evidence="4">JKM2019</strain>
        <tissue evidence="4">Whole body</tissue>
    </source>
</reference>
<protein>
    <recommendedName>
        <fullName evidence="3">Ig-like domain-containing protein</fullName>
    </recommendedName>
</protein>
<feature type="region of interest" description="Disordered" evidence="1">
    <location>
        <begin position="410"/>
        <end position="454"/>
    </location>
</feature>
<feature type="compositionally biased region" description="Acidic residues" evidence="1">
    <location>
        <begin position="423"/>
        <end position="438"/>
    </location>
</feature>
<dbReference type="PROSITE" id="PS50835">
    <property type="entry name" value="IG_LIKE"/>
    <property type="match status" value="1"/>
</dbReference>
<accession>A0A9D4NYU6</accession>
<evidence type="ECO:0000313" key="4">
    <source>
        <dbReference type="EMBL" id="KAH7641516.1"/>
    </source>
</evidence>
<dbReference type="AlphaFoldDB" id="A0A9D4NYU6"/>
<dbReference type="EMBL" id="SDOV01000004">
    <property type="protein sequence ID" value="KAH7641516.1"/>
    <property type="molecule type" value="Genomic_DNA"/>
</dbReference>
<evidence type="ECO:0000256" key="1">
    <source>
        <dbReference type="SAM" id="MobiDB-lite"/>
    </source>
</evidence>
<dbReference type="SUPFAM" id="SSF48726">
    <property type="entry name" value="Immunoglobulin"/>
    <property type="match status" value="1"/>
</dbReference>
<dbReference type="Proteomes" id="UP000828236">
    <property type="component" value="Unassembled WGS sequence"/>
</dbReference>
<feature type="compositionally biased region" description="Low complexity" evidence="1">
    <location>
        <begin position="642"/>
        <end position="661"/>
    </location>
</feature>
<feature type="region of interest" description="Disordered" evidence="1">
    <location>
        <begin position="339"/>
        <end position="365"/>
    </location>
</feature>
<comment type="caution">
    <text evidence="4">The sequence shown here is derived from an EMBL/GenBank/DDBJ whole genome shotgun (WGS) entry which is preliminary data.</text>
</comment>
<feature type="transmembrane region" description="Helical" evidence="2">
    <location>
        <begin position="469"/>
        <end position="495"/>
    </location>
</feature>
<sequence>MNDVPNCVTPTQTIPANIGSIVTMICEVDANPTNVTFLWRTKHQEILFPSSSTGSSSTYQHNNNHHMEQQKYSTETSMLILGSSSNLFSSSSSEQQQQQQQQNNYRKIIRNRLELLIESDDDYGQYQCWARNLAGDQTEPCFYNIYENPINHQLICDTKISFELIQVECRQPNHLFVRSSSITSSMNESMINVNNNNHHHHDDDHDHDSIRPIDKNFQVDLNPTYYGQQQHYYHSSHHNHHHHQNQNLSIHYNLKIFKDKRQLINITSIEPRFLVHVDELDHNHNHHQHQNHDSSGRKEFQSIQNVNNDDEDGSEQQQTTVNYLMYISAQMNGRSISDISLSFRVPPPPTRRSTSESSSSPYNDHDHRLQSEMIFKHDSSIISINENKMKNNNNHSTTVSRYKKISTNIHDNEHGNYDIDNHDNDDDVDDNDNDNDDGNESKMGPTKTNRAEHRTTTTTTLLNISHLPFIWIVIISLVVILLLISLLVATLLIKVHTGHQQQCRRQKRSSKKTTTTTTTTSLTKRSKTVRFDNLSESLSTEMVITSDINDLNELKQTTNDNSCANNLLINSKTQIFNDDHNDDDDDDHRSIKLFTLTNFDTFDHHSLLPSSSTTATSTTTATTSYFDTIPQQYPDFNQINSKQQQQQQQNLHNNNNNNNNNREMLPDLMMDTLQASAHIANCLDHQGDIQSNDTVSICEQQQQQPRKLCDLLLNNK</sequence>
<feature type="region of interest" description="Disordered" evidence="1">
    <location>
        <begin position="642"/>
        <end position="664"/>
    </location>
</feature>
<feature type="region of interest" description="Disordered" evidence="1">
    <location>
        <begin position="499"/>
        <end position="522"/>
    </location>
</feature>
<reference evidence="4" key="2">
    <citation type="journal article" date="2021" name="World Allergy Organ. J.">
        <title>Chromosome-level assembly of Dermatophagoides farinae genome and transcriptome reveals two novel allergens Der f 37 and Der f 39.</title>
        <authorList>
            <person name="Chen J."/>
            <person name="Cai Z."/>
            <person name="Fan D."/>
            <person name="Hu J."/>
            <person name="Hou Y."/>
            <person name="He Y."/>
            <person name="Zhang Z."/>
            <person name="Zhao Z."/>
            <person name="Gao P."/>
            <person name="Hu W."/>
            <person name="Sun J."/>
            <person name="Li J."/>
            <person name="Ji K."/>
        </authorList>
    </citation>
    <scope>NUCLEOTIDE SEQUENCE</scope>
    <source>
        <strain evidence="4">JKM2019</strain>
    </source>
</reference>
<feature type="compositionally biased region" description="Low complexity" evidence="1">
    <location>
        <begin position="351"/>
        <end position="361"/>
    </location>
</feature>
<keyword evidence="2" id="KW-1133">Transmembrane helix</keyword>
<keyword evidence="2" id="KW-0812">Transmembrane</keyword>
<evidence type="ECO:0000259" key="3">
    <source>
        <dbReference type="PROSITE" id="PS50835"/>
    </source>
</evidence>
<feature type="compositionally biased region" description="Basic and acidic residues" evidence="1">
    <location>
        <begin position="410"/>
        <end position="422"/>
    </location>
</feature>
<dbReference type="InterPro" id="IPR013783">
    <property type="entry name" value="Ig-like_fold"/>
</dbReference>
<evidence type="ECO:0000256" key="2">
    <source>
        <dbReference type="SAM" id="Phobius"/>
    </source>
</evidence>